<evidence type="ECO:0000259" key="2">
    <source>
        <dbReference type="Pfam" id="PF22936"/>
    </source>
</evidence>
<proteinExistence type="predicted"/>
<reference evidence="3 4" key="1">
    <citation type="journal article" date="2024" name="G3 (Bethesda)">
        <title>Genome assembly of Hibiscus sabdariffa L. provides insights into metabolisms of medicinal natural products.</title>
        <authorList>
            <person name="Kim T."/>
        </authorList>
    </citation>
    <scope>NUCLEOTIDE SEQUENCE [LARGE SCALE GENOMIC DNA]</scope>
    <source>
        <strain evidence="3">TK-2024</strain>
        <tissue evidence="3">Old leaves</tissue>
    </source>
</reference>
<feature type="domain" description="Retrovirus-related Pol polyprotein from transposon TNT 1-94-like beta-barrel" evidence="2">
    <location>
        <begin position="85"/>
        <end position="131"/>
    </location>
</feature>
<evidence type="ECO:0000313" key="3">
    <source>
        <dbReference type="EMBL" id="KAK9000777.1"/>
    </source>
</evidence>
<protein>
    <recommendedName>
        <fullName evidence="2">Retrovirus-related Pol polyprotein from transposon TNT 1-94-like beta-barrel domain-containing protein</fullName>
    </recommendedName>
</protein>
<dbReference type="EMBL" id="JBBPBN010000037">
    <property type="protein sequence ID" value="KAK9000777.1"/>
    <property type="molecule type" value="Genomic_DNA"/>
</dbReference>
<dbReference type="Pfam" id="PF22936">
    <property type="entry name" value="Pol_BBD"/>
    <property type="match status" value="1"/>
</dbReference>
<gene>
    <name evidence="3" type="ORF">V6N11_081264</name>
</gene>
<comment type="caution">
    <text evidence="3">The sequence shown here is derived from an EMBL/GenBank/DDBJ whole genome shotgun (WGS) entry which is preliminary data.</text>
</comment>
<organism evidence="3 4">
    <name type="scientific">Hibiscus sabdariffa</name>
    <name type="common">roselle</name>
    <dbReference type="NCBI Taxonomy" id="183260"/>
    <lineage>
        <taxon>Eukaryota</taxon>
        <taxon>Viridiplantae</taxon>
        <taxon>Streptophyta</taxon>
        <taxon>Embryophyta</taxon>
        <taxon>Tracheophyta</taxon>
        <taxon>Spermatophyta</taxon>
        <taxon>Magnoliopsida</taxon>
        <taxon>eudicotyledons</taxon>
        <taxon>Gunneridae</taxon>
        <taxon>Pentapetalae</taxon>
        <taxon>rosids</taxon>
        <taxon>malvids</taxon>
        <taxon>Malvales</taxon>
        <taxon>Malvaceae</taxon>
        <taxon>Malvoideae</taxon>
        <taxon>Hibiscus</taxon>
    </lineage>
</organism>
<accession>A0ABR2QJC8</accession>
<dbReference type="InterPro" id="IPR054722">
    <property type="entry name" value="PolX-like_BBD"/>
</dbReference>
<feature type="region of interest" description="Disordered" evidence="1">
    <location>
        <begin position="35"/>
        <end position="54"/>
    </location>
</feature>
<name>A0ABR2QJC8_9ROSI</name>
<sequence length="145" mass="16354">MARVEIEVEASQDRDIRTLSVIIVVRKTISRNIVSSGKKENKGGGHKHDRNDDEKFERVATTTCEDLMVICDENLVNLVCDETSWVIDIGASIHVISRRDFVTSYTLSDFEVLKMGNNDLVPVTGMRDVSLVSNMLVYAQRPIIR</sequence>
<evidence type="ECO:0000256" key="1">
    <source>
        <dbReference type="SAM" id="MobiDB-lite"/>
    </source>
</evidence>
<dbReference type="Proteomes" id="UP001396334">
    <property type="component" value="Unassembled WGS sequence"/>
</dbReference>
<keyword evidence="4" id="KW-1185">Reference proteome</keyword>
<evidence type="ECO:0000313" key="4">
    <source>
        <dbReference type="Proteomes" id="UP001396334"/>
    </source>
</evidence>